<accession>A0A7W5ESC5</accession>
<feature type="transmembrane region" description="Helical" evidence="1">
    <location>
        <begin position="12"/>
        <end position="32"/>
    </location>
</feature>
<protein>
    <submittedName>
        <fullName evidence="2">CRISPR/Cas system CMR subunit Cmr6 (Cas7 group RAMP superfamily)</fullName>
    </submittedName>
</protein>
<keyword evidence="3" id="KW-1185">Reference proteome</keyword>
<gene>
    <name evidence="2" type="ORF">FHR97_001255</name>
</gene>
<dbReference type="Proteomes" id="UP000518892">
    <property type="component" value="Unassembled WGS sequence"/>
</dbReference>
<reference evidence="2 3" key="1">
    <citation type="submission" date="2020-08" db="EMBL/GenBank/DDBJ databases">
        <title>Genomic Encyclopedia of Type Strains, Phase III (KMG-III): the genomes of soil and plant-associated and newly described type strains.</title>
        <authorList>
            <person name="Whitman W."/>
        </authorList>
    </citation>
    <scope>NUCLEOTIDE SEQUENCE [LARGE SCALE GENOMIC DNA]</scope>
    <source>
        <strain evidence="2 3">CECT 7744</strain>
    </source>
</reference>
<keyword evidence="1" id="KW-0812">Transmembrane</keyword>
<comment type="caution">
    <text evidence="2">The sequence shown here is derived from an EMBL/GenBank/DDBJ whole genome shotgun (WGS) entry which is preliminary data.</text>
</comment>
<dbReference type="AlphaFoldDB" id="A0A7W5ESC5"/>
<evidence type="ECO:0000313" key="3">
    <source>
        <dbReference type="Proteomes" id="UP000518892"/>
    </source>
</evidence>
<keyword evidence="1" id="KW-0472">Membrane</keyword>
<organism evidence="2 3">
    <name type="scientific">Halomonas stenophila</name>
    <dbReference type="NCBI Taxonomy" id="795312"/>
    <lineage>
        <taxon>Bacteria</taxon>
        <taxon>Pseudomonadati</taxon>
        <taxon>Pseudomonadota</taxon>
        <taxon>Gammaproteobacteria</taxon>
        <taxon>Oceanospirillales</taxon>
        <taxon>Halomonadaceae</taxon>
        <taxon>Halomonas</taxon>
    </lineage>
</organism>
<dbReference type="EMBL" id="JACHXR010000002">
    <property type="protein sequence ID" value="MBB3230421.1"/>
    <property type="molecule type" value="Genomic_DNA"/>
</dbReference>
<sequence>MSSHKPPRDTRARNRIFFLTVIAAVAVGLWVAR</sequence>
<name>A0A7W5ESC5_9GAMM</name>
<proteinExistence type="predicted"/>
<evidence type="ECO:0000313" key="2">
    <source>
        <dbReference type="EMBL" id="MBB3230421.1"/>
    </source>
</evidence>
<evidence type="ECO:0000256" key="1">
    <source>
        <dbReference type="SAM" id="Phobius"/>
    </source>
</evidence>
<keyword evidence="1" id="KW-1133">Transmembrane helix</keyword>